<name>A0ABR6IXJ3_9HYPH</name>
<dbReference type="Gene3D" id="3.40.50.10490">
    <property type="entry name" value="Glucose-6-phosphate isomerase like protein, domain 1"/>
    <property type="match status" value="1"/>
</dbReference>
<reference evidence="2 3" key="1">
    <citation type="submission" date="2020-08" db="EMBL/GenBank/DDBJ databases">
        <title>Genomic Encyclopedia of Type Strains, Phase IV (KMG-V): Genome sequencing to study the core and pangenomes of soil and plant-associated prokaryotes.</title>
        <authorList>
            <person name="Whitman W."/>
        </authorList>
    </citation>
    <scope>NUCLEOTIDE SEQUENCE [LARGE SCALE GENOMIC DNA]</scope>
    <source>
        <strain evidence="2 3">SEMIA 4087</strain>
    </source>
</reference>
<sequence length="63" mass="6263">MADAATRAGAASIALTNTLPSPLADACNHSLDILAGPENAVAATKSYVNSIVAGLAVLMTLPR</sequence>
<proteinExistence type="predicted"/>
<evidence type="ECO:0000259" key="1">
    <source>
        <dbReference type="PROSITE" id="PS51464"/>
    </source>
</evidence>
<dbReference type="Pfam" id="PF01380">
    <property type="entry name" value="SIS"/>
    <property type="match status" value="1"/>
</dbReference>
<dbReference type="SUPFAM" id="SSF53697">
    <property type="entry name" value="SIS domain"/>
    <property type="match status" value="1"/>
</dbReference>
<dbReference type="EMBL" id="JACIFX010000014">
    <property type="protein sequence ID" value="MBB4232591.1"/>
    <property type="molecule type" value="Genomic_DNA"/>
</dbReference>
<keyword evidence="3" id="KW-1185">Reference proteome</keyword>
<feature type="domain" description="SIS" evidence="1">
    <location>
        <begin position="1"/>
        <end position="63"/>
    </location>
</feature>
<organism evidence="2 3">
    <name type="scientific">Rhizobium mongolense</name>
    <dbReference type="NCBI Taxonomy" id="57676"/>
    <lineage>
        <taxon>Bacteria</taxon>
        <taxon>Pseudomonadati</taxon>
        <taxon>Pseudomonadota</taxon>
        <taxon>Alphaproteobacteria</taxon>
        <taxon>Hyphomicrobiales</taxon>
        <taxon>Rhizobiaceae</taxon>
        <taxon>Rhizobium/Agrobacterium group</taxon>
        <taxon>Rhizobium</taxon>
    </lineage>
</organism>
<comment type="caution">
    <text evidence="2">The sequence shown here is derived from an EMBL/GenBank/DDBJ whole genome shotgun (WGS) entry which is preliminary data.</text>
</comment>
<dbReference type="InterPro" id="IPR001347">
    <property type="entry name" value="SIS_dom"/>
</dbReference>
<accession>A0ABR6IXJ3</accession>
<dbReference type="InterPro" id="IPR046348">
    <property type="entry name" value="SIS_dom_sf"/>
</dbReference>
<protein>
    <submittedName>
        <fullName evidence="2">Fructoselysine-6-P-deglycase FrlB-like protein</fullName>
    </submittedName>
</protein>
<dbReference type="Proteomes" id="UP000551353">
    <property type="component" value="Unassembled WGS sequence"/>
</dbReference>
<evidence type="ECO:0000313" key="2">
    <source>
        <dbReference type="EMBL" id="MBB4232591.1"/>
    </source>
</evidence>
<evidence type="ECO:0000313" key="3">
    <source>
        <dbReference type="Proteomes" id="UP000551353"/>
    </source>
</evidence>
<gene>
    <name evidence="2" type="ORF">GGD56_006488</name>
</gene>
<dbReference type="PROSITE" id="PS51464">
    <property type="entry name" value="SIS"/>
    <property type="match status" value="1"/>
</dbReference>